<evidence type="ECO:0000313" key="3">
    <source>
        <dbReference type="EMBL" id="ORY30920.1"/>
    </source>
</evidence>
<dbReference type="EMBL" id="MCGO01000080">
    <property type="protein sequence ID" value="ORY30920.1"/>
    <property type="molecule type" value="Genomic_DNA"/>
</dbReference>
<sequence length="243" mass="27101">MATTTTDTSRMQQPLSSSDPPIIETVNQTEAQQSQTTVSIDNDLPPPIDTLSPEAPPTYDGPVPVGTVLLCGVSINFDKEPTFFDTHRPDLLAGKVEYNTYLHRMTELNLHLNTKASLNSMKYLARFKIIGSVLFGVCVVTAVVVFLVIKSQLIFALILIPIIYSMLVPMNAQYVSIVENFAKKWTEEDALLGNSLVYEVQKIRPERQQTRIDVVLLIFEKTVIAETGRRTEAIEDLPTYSPV</sequence>
<evidence type="ECO:0000313" key="4">
    <source>
        <dbReference type="Proteomes" id="UP000193642"/>
    </source>
</evidence>
<comment type="caution">
    <text evidence="3">The sequence shown here is derived from an EMBL/GenBank/DDBJ whole genome shotgun (WGS) entry which is preliminary data.</text>
</comment>
<evidence type="ECO:0000256" key="2">
    <source>
        <dbReference type="SAM" id="Phobius"/>
    </source>
</evidence>
<feature type="region of interest" description="Disordered" evidence="1">
    <location>
        <begin position="1"/>
        <end position="57"/>
    </location>
</feature>
<feature type="transmembrane region" description="Helical" evidence="2">
    <location>
        <begin position="129"/>
        <end position="149"/>
    </location>
</feature>
<evidence type="ECO:0000256" key="1">
    <source>
        <dbReference type="SAM" id="MobiDB-lite"/>
    </source>
</evidence>
<feature type="transmembrane region" description="Helical" evidence="2">
    <location>
        <begin position="155"/>
        <end position="175"/>
    </location>
</feature>
<gene>
    <name evidence="3" type="ORF">BCR33DRAFT_857176</name>
</gene>
<proteinExistence type="predicted"/>
<keyword evidence="2" id="KW-0472">Membrane</keyword>
<name>A0A1Y2B8S7_9FUNG</name>
<feature type="compositionally biased region" description="Polar residues" evidence="1">
    <location>
        <begin position="1"/>
        <end position="40"/>
    </location>
</feature>
<keyword evidence="2" id="KW-1133">Transmembrane helix</keyword>
<keyword evidence="4" id="KW-1185">Reference proteome</keyword>
<dbReference type="Proteomes" id="UP000193642">
    <property type="component" value="Unassembled WGS sequence"/>
</dbReference>
<protein>
    <submittedName>
        <fullName evidence="3">Uncharacterized protein</fullName>
    </submittedName>
</protein>
<organism evidence="3 4">
    <name type="scientific">Rhizoclosmatium globosum</name>
    <dbReference type="NCBI Taxonomy" id="329046"/>
    <lineage>
        <taxon>Eukaryota</taxon>
        <taxon>Fungi</taxon>
        <taxon>Fungi incertae sedis</taxon>
        <taxon>Chytridiomycota</taxon>
        <taxon>Chytridiomycota incertae sedis</taxon>
        <taxon>Chytridiomycetes</taxon>
        <taxon>Chytridiales</taxon>
        <taxon>Chytriomycetaceae</taxon>
        <taxon>Rhizoclosmatium</taxon>
    </lineage>
</organism>
<reference evidence="3 4" key="1">
    <citation type="submission" date="2016-07" db="EMBL/GenBank/DDBJ databases">
        <title>Pervasive Adenine N6-methylation of Active Genes in Fungi.</title>
        <authorList>
            <consortium name="DOE Joint Genome Institute"/>
            <person name="Mondo S.J."/>
            <person name="Dannebaum R.O."/>
            <person name="Kuo R.C."/>
            <person name="Labutti K."/>
            <person name="Haridas S."/>
            <person name="Kuo A."/>
            <person name="Salamov A."/>
            <person name="Ahrendt S.R."/>
            <person name="Lipzen A."/>
            <person name="Sullivan W."/>
            <person name="Andreopoulos W.B."/>
            <person name="Clum A."/>
            <person name="Lindquist E."/>
            <person name="Daum C."/>
            <person name="Ramamoorthy G.K."/>
            <person name="Gryganskyi A."/>
            <person name="Culley D."/>
            <person name="Magnuson J.K."/>
            <person name="James T.Y."/>
            <person name="O'Malley M.A."/>
            <person name="Stajich J.E."/>
            <person name="Spatafora J.W."/>
            <person name="Visel A."/>
            <person name="Grigoriev I.V."/>
        </authorList>
    </citation>
    <scope>NUCLEOTIDE SEQUENCE [LARGE SCALE GENOMIC DNA]</scope>
    <source>
        <strain evidence="3 4">JEL800</strain>
    </source>
</reference>
<accession>A0A1Y2B8S7</accession>
<keyword evidence="2" id="KW-0812">Transmembrane</keyword>
<dbReference type="OrthoDB" id="2115395at2759"/>
<dbReference type="AlphaFoldDB" id="A0A1Y2B8S7"/>